<dbReference type="SUPFAM" id="SSF55729">
    <property type="entry name" value="Acyl-CoA N-acyltransferases (Nat)"/>
    <property type="match status" value="1"/>
</dbReference>
<dbReference type="PIRSF" id="PIRSF005751">
    <property type="entry name" value="Acet_citr_lig"/>
    <property type="match status" value="1"/>
</dbReference>
<keyword evidence="3 5" id="KW-0436">Ligase</keyword>
<dbReference type="InterPro" id="IPR000182">
    <property type="entry name" value="GNAT_dom"/>
</dbReference>
<dbReference type="InterPro" id="IPR013166">
    <property type="entry name" value="Citrate_lyase_ligase_C"/>
</dbReference>
<dbReference type="EMBL" id="JAFREM010000001">
    <property type="protein sequence ID" value="MBO1304533.1"/>
    <property type="molecule type" value="Genomic_DNA"/>
</dbReference>
<dbReference type="CDD" id="cd02169">
    <property type="entry name" value="Citrate_lyase_ligase"/>
    <property type="match status" value="1"/>
</dbReference>
<name>A0ABS3L5Z9_9ENTE</name>
<dbReference type="Proteomes" id="UP000664601">
    <property type="component" value="Unassembled WGS sequence"/>
</dbReference>
<comment type="catalytic activity">
    <reaction evidence="3">
        <text>holo-[citrate lyase ACP] + acetate + ATP = acetyl-[citrate lyase ACP] + AMP + diphosphate</text>
        <dbReference type="Rhea" id="RHEA:23788"/>
        <dbReference type="Rhea" id="RHEA-COMP:10158"/>
        <dbReference type="Rhea" id="RHEA-COMP:13710"/>
        <dbReference type="ChEBI" id="CHEBI:30089"/>
        <dbReference type="ChEBI" id="CHEBI:30616"/>
        <dbReference type="ChEBI" id="CHEBI:33019"/>
        <dbReference type="ChEBI" id="CHEBI:82683"/>
        <dbReference type="ChEBI" id="CHEBI:137976"/>
        <dbReference type="ChEBI" id="CHEBI:456215"/>
        <dbReference type="EC" id="6.2.1.22"/>
    </reaction>
</comment>
<dbReference type="GO" id="GO:0008771">
    <property type="term" value="F:[citrate (pro-3S)-lyase] ligase activity"/>
    <property type="evidence" value="ECO:0007669"/>
    <property type="project" value="UniProtKB-EC"/>
</dbReference>
<dbReference type="PROSITE" id="PS51186">
    <property type="entry name" value="GNAT"/>
    <property type="match status" value="1"/>
</dbReference>
<evidence type="ECO:0000256" key="3">
    <source>
        <dbReference type="PIRNR" id="PIRNR005751"/>
    </source>
</evidence>
<evidence type="ECO:0000313" key="6">
    <source>
        <dbReference type="Proteomes" id="UP000664601"/>
    </source>
</evidence>
<sequence length="348" mass="39587">MTEYSVSTIYASDKIAQEEVNRLLKQEGIRRDDNLDYTCGIYDSNNKLVGTGSCFKSTLRCLAIDKEYQGEGLMNLLVTHLIDYQQGRGNAHLFVYTKTESVRFFTDLGFFEIARVGETLVFMENRPNGFRKYLNNLEKGSAQHSNIASVVINANPFTLGHRHLIEEASRSSDLLHLFMVSEDASLFPFSVRKKLIQEGTADFSNIIYHETGPYMISTSTFPSYFLKDDQTVIETQALLDIEIFTKIAEELAITSRFVGEEPFSTVTNIYNTVMKNRLPFSGISCFEIPRFTIDGEIISASKIRQLIQRDQLNLVKELVPSSTFEFLHSAEGKEIIARIRDSDNVIHY</sequence>
<dbReference type="PANTHER" id="PTHR40599:SF1">
    <property type="entry name" value="[CITRATE [PRO-3S]-LYASE] LIGASE"/>
    <property type="match status" value="1"/>
</dbReference>
<proteinExistence type="predicted"/>
<evidence type="ECO:0000256" key="1">
    <source>
        <dbReference type="ARBA" id="ARBA00022741"/>
    </source>
</evidence>
<dbReference type="InterPro" id="IPR005216">
    <property type="entry name" value="Citrate_lyase_ligase"/>
</dbReference>
<dbReference type="InterPro" id="IPR014729">
    <property type="entry name" value="Rossmann-like_a/b/a_fold"/>
</dbReference>
<evidence type="ECO:0000256" key="2">
    <source>
        <dbReference type="ARBA" id="ARBA00022840"/>
    </source>
</evidence>
<dbReference type="PANTHER" id="PTHR40599">
    <property type="entry name" value="[CITRATE [PRO-3S]-LYASE] LIGASE"/>
    <property type="match status" value="1"/>
</dbReference>
<comment type="function">
    <text evidence="3">Acetylation of prosthetic group (2-(5''-phosphoribosyl)-3'-dephosphocoenzyme-A) of the gamma subunit of citrate lyase.</text>
</comment>
<accession>A0ABS3L5Z9</accession>
<reference evidence="5 6" key="1">
    <citation type="submission" date="2021-03" db="EMBL/GenBank/DDBJ databases">
        <title>Enterococcal diversity collection.</title>
        <authorList>
            <person name="Gilmore M.S."/>
            <person name="Schwartzman J."/>
            <person name="Van Tyne D."/>
            <person name="Martin M."/>
            <person name="Earl A.M."/>
            <person name="Manson A.L."/>
            <person name="Straub T."/>
            <person name="Salamzade R."/>
            <person name="Saavedra J."/>
            <person name="Lebreton F."/>
            <person name="Prichula J."/>
            <person name="Schaufler K."/>
            <person name="Gaca A."/>
            <person name="Sgardioli B."/>
            <person name="Wagenaar J."/>
            <person name="Strong T."/>
        </authorList>
    </citation>
    <scope>NUCLEOTIDE SEQUENCE [LARGE SCALE GENOMIC DNA]</scope>
    <source>
        <strain evidence="5 6">669A</strain>
    </source>
</reference>
<gene>
    <name evidence="5" type="primary">citC</name>
    <name evidence="5" type="ORF">JZO70_00050</name>
</gene>
<evidence type="ECO:0000313" key="5">
    <source>
        <dbReference type="EMBL" id="MBO1304533.1"/>
    </source>
</evidence>
<protein>
    <recommendedName>
        <fullName evidence="3">[Citrate [pro-3S]-lyase] ligase</fullName>
        <ecNumber evidence="3">6.2.1.22</ecNumber>
    </recommendedName>
</protein>
<dbReference type="Gene3D" id="3.40.50.620">
    <property type="entry name" value="HUPs"/>
    <property type="match status" value="1"/>
</dbReference>
<dbReference type="SMART" id="SM00764">
    <property type="entry name" value="Citrate_ly_lig"/>
    <property type="match status" value="1"/>
</dbReference>
<dbReference type="Pfam" id="PF08218">
    <property type="entry name" value="Citrate_ly_lig"/>
    <property type="match status" value="1"/>
</dbReference>
<feature type="domain" description="N-acetyltransferase" evidence="4">
    <location>
        <begin position="1"/>
        <end position="128"/>
    </location>
</feature>
<dbReference type="InterPro" id="IPR016181">
    <property type="entry name" value="Acyl_CoA_acyltransferase"/>
</dbReference>
<keyword evidence="6" id="KW-1185">Reference proteome</keyword>
<comment type="caution">
    <text evidence="5">The sequence shown here is derived from an EMBL/GenBank/DDBJ whole genome shotgun (WGS) entry which is preliminary data.</text>
</comment>
<organism evidence="5 6">
    <name type="scientific">Candidatus Enterococcus moelleringii</name>
    <dbReference type="NCBI Taxonomy" id="2815325"/>
    <lineage>
        <taxon>Bacteria</taxon>
        <taxon>Bacillati</taxon>
        <taxon>Bacillota</taxon>
        <taxon>Bacilli</taxon>
        <taxon>Lactobacillales</taxon>
        <taxon>Enterococcaceae</taxon>
        <taxon>Enterococcus</taxon>
    </lineage>
</organism>
<keyword evidence="2 3" id="KW-0067">ATP-binding</keyword>
<dbReference type="Gene3D" id="3.40.630.30">
    <property type="match status" value="1"/>
</dbReference>
<dbReference type="NCBIfam" id="TIGR00124">
    <property type="entry name" value="cit_ly_ligase"/>
    <property type="match status" value="1"/>
</dbReference>
<evidence type="ECO:0000259" key="4">
    <source>
        <dbReference type="PROSITE" id="PS51186"/>
    </source>
</evidence>
<dbReference type="RefSeq" id="WP_207671481.1">
    <property type="nucleotide sequence ID" value="NZ_JAFREM010000001.1"/>
</dbReference>
<keyword evidence="1 3" id="KW-0547">Nucleotide-binding</keyword>
<dbReference type="SUPFAM" id="SSF52374">
    <property type="entry name" value="Nucleotidylyl transferase"/>
    <property type="match status" value="1"/>
</dbReference>
<dbReference type="Pfam" id="PF00583">
    <property type="entry name" value="Acetyltransf_1"/>
    <property type="match status" value="1"/>
</dbReference>
<dbReference type="EC" id="6.2.1.22" evidence="3"/>